<dbReference type="Gene3D" id="2.10.109.10">
    <property type="entry name" value="Umud Fragment, subunit A"/>
    <property type="match status" value="1"/>
</dbReference>
<feature type="domain" description="Bacteriophage CI repressor N-terminal" evidence="1">
    <location>
        <begin position="99"/>
        <end position="162"/>
    </location>
</feature>
<reference evidence="3" key="1">
    <citation type="submission" date="2022-05" db="EMBL/GenBank/DDBJ databases">
        <authorList>
            <person name="Pothier F. J."/>
        </authorList>
    </citation>
    <scope>NUCLEOTIDE SEQUENCE</scope>
    <source>
        <strain evidence="3">DAPP-PG734</strain>
    </source>
</reference>
<dbReference type="GO" id="GO:0051259">
    <property type="term" value="P:protein complex oligomerization"/>
    <property type="evidence" value="ECO:0007669"/>
    <property type="project" value="InterPro"/>
</dbReference>
<dbReference type="Gene3D" id="1.10.260.40">
    <property type="entry name" value="lambda repressor-like DNA-binding domains"/>
    <property type="match status" value="2"/>
</dbReference>
<dbReference type="InterPro" id="IPR032499">
    <property type="entry name" value="Phage_CI_C"/>
</dbReference>
<dbReference type="GO" id="GO:0003677">
    <property type="term" value="F:DNA binding"/>
    <property type="evidence" value="ECO:0007669"/>
    <property type="project" value="InterPro"/>
</dbReference>
<feature type="domain" description="Bacteriophage CI repressor N-terminal" evidence="1">
    <location>
        <begin position="11"/>
        <end position="70"/>
    </location>
</feature>
<sequence>MNDENLNTQELIERISSSYGVTTQRALAEVLGVPSNSISTWIQRNSLPGKAIIKCSLETGADLNWLMTGELVNSHLRDEPSLKGKQLYDEIMANGGKLVLRRLLDAYGFSMQKELGDLLDISSGTISTWIRREYFPGDVVVACALDTGVSLRWLATGKGEMFDSQPEVVTSSISIPRKKLVSGVLNDTGNWLMDPALSTVDKECLVFIDGVGHSWLVNTEAKNIANGRWFVNIDDSYDVYDISRLPGGKIKLANPSVSFECGASDVTPFGAVLFTLEKHV</sequence>
<gene>
    <name evidence="3" type="ORF">DAPPPG734_13065</name>
</gene>
<feature type="domain" description="Bacteriophage CI repressor C-terminal" evidence="2">
    <location>
        <begin position="174"/>
        <end position="270"/>
    </location>
</feature>
<proteinExistence type="predicted"/>
<dbReference type="CDD" id="cd00093">
    <property type="entry name" value="HTH_XRE"/>
    <property type="match status" value="1"/>
</dbReference>
<dbReference type="Pfam" id="PF07022">
    <property type="entry name" value="Phage_CI_repr"/>
    <property type="match status" value="2"/>
</dbReference>
<dbReference type="AlphaFoldDB" id="A0AAN2FDI4"/>
<dbReference type="InterPro" id="IPR001387">
    <property type="entry name" value="Cro/C1-type_HTH"/>
</dbReference>
<name>A0AAN2FDI4_ENTAG</name>
<evidence type="ECO:0000259" key="1">
    <source>
        <dbReference type="Pfam" id="PF07022"/>
    </source>
</evidence>
<protein>
    <submittedName>
        <fullName evidence="3">Phage repressor protein CI</fullName>
    </submittedName>
</protein>
<accession>A0AAN2FDI4</accession>
<dbReference type="InterPro" id="IPR010982">
    <property type="entry name" value="Lambda_DNA-bd_dom_sf"/>
</dbReference>
<organism evidence="3 4">
    <name type="scientific">Enterobacter agglomerans</name>
    <name type="common">Erwinia herbicola</name>
    <name type="synonym">Pantoea agglomerans</name>
    <dbReference type="NCBI Taxonomy" id="549"/>
    <lineage>
        <taxon>Bacteria</taxon>
        <taxon>Pseudomonadati</taxon>
        <taxon>Pseudomonadota</taxon>
        <taxon>Gammaproteobacteria</taxon>
        <taxon>Enterobacterales</taxon>
        <taxon>Erwiniaceae</taxon>
        <taxon>Pantoea</taxon>
        <taxon>Pantoea agglomerans group</taxon>
    </lineage>
</organism>
<evidence type="ECO:0000313" key="3">
    <source>
        <dbReference type="EMBL" id="CAH6304459.1"/>
    </source>
</evidence>
<dbReference type="InterPro" id="IPR010744">
    <property type="entry name" value="Phage_CI_N"/>
</dbReference>
<dbReference type="Proteomes" id="UP001158961">
    <property type="component" value="Chromosome"/>
</dbReference>
<dbReference type="RefSeq" id="WP_031592824.1">
    <property type="nucleotide sequence ID" value="NZ_JNVA01000038.1"/>
</dbReference>
<evidence type="ECO:0000313" key="4">
    <source>
        <dbReference type="Proteomes" id="UP001158961"/>
    </source>
</evidence>
<evidence type="ECO:0000259" key="2">
    <source>
        <dbReference type="Pfam" id="PF16452"/>
    </source>
</evidence>
<dbReference type="GO" id="GO:0045892">
    <property type="term" value="P:negative regulation of DNA-templated transcription"/>
    <property type="evidence" value="ECO:0007669"/>
    <property type="project" value="InterPro"/>
</dbReference>
<dbReference type="EMBL" id="OW970315">
    <property type="protein sequence ID" value="CAH6304459.1"/>
    <property type="molecule type" value="Genomic_DNA"/>
</dbReference>
<dbReference type="Pfam" id="PF16452">
    <property type="entry name" value="Phage_CI_C"/>
    <property type="match status" value="1"/>
</dbReference>